<gene>
    <name evidence="1" type="ORF">JOC73_001987</name>
</gene>
<protein>
    <recommendedName>
        <fullName evidence="3">HEPN domain-containing protein</fullName>
    </recommendedName>
</protein>
<dbReference type="Proteomes" id="UP001314796">
    <property type="component" value="Unassembled WGS sequence"/>
</dbReference>
<evidence type="ECO:0008006" key="3">
    <source>
        <dbReference type="Google" id="ProtNLM"/>
    </source>
</evidence>
<proteinExistence type="predicted"/>
<sequence length="144" mass="16757">MKDDFYATAQRVWKDANILNNTPNNTSYFNTCYLSGYILECYGKLLIEASEVGKPDSFGHNIRRINEVINKTVSFDQTYSKYCIDLNTKCTSIYKGKHRWHPNNRYSGSSTLWNTKEVADKFINESEIVMDIIDEMKVDGMVRR</sequence>
<dbReference type="EMBL" id="JAFBEE010000012">
    <property type="protein sequence ID" value="MBM7615417.1"/>
    <property type="molecule type" value="Genomic_DNA"/>
</dbReference>
<reference evidence="1 2" key="1">
    <citation type="submission" date="2021-01" db="EMBL/GenBank/DDBJ databases">
        <title>Genomic Encyclopedia of Type Strains, Phase IV (KMG-IV): sequencing the most valuable type-strain genomes for metagenomic binning, comparative biology and taxonomic classification.</title>
        <authorList>
            <person name="Goeker M."/>
        </authorList>
    </citation>
    <scope>NUCLEOTIDE SEQUENCE [LARGE SCALE GENOMIC DNA]</scope>
    <source>
        <strain evidence="1 2">DSM 25890</strain>
    </source>
</reference>
<keyword evidence="2" id="KW-1185">Reference proteome</keyword>
<organism evidence="1 2">
    <name type="scientific">Alkaliphilus hydrothermalis</name>
    <dbReference type="NCBI Taxonomy" id="1482730"/>
    <lineage>
        <taxon>Bacteria</taxon>
        <taxon>Bacillati</taxon>
        <taxon>Bacillota</taxon>
        <taxon>Clostridia</taxon>
        <taxon>Peptostreptococcales</taxon>
        <taxon>Natronincolaceae</taxon>
        <taxon>Alkaliphilus</taxon>
    </lineage>
</organism>
<name>A0ABS2NRA7_9FIRM</name>
<evidence type="ECO:0000313" key="2">
    <source>
        <dbReference type="Proteomes" id="UP001314796"/>
    </source>
</evidence>
<dbReference type="RefSeq" id="WP_204402587.1">
    <property type="nucleotide sequence ID" value="NZ_JAFBEE010000012.1"/>
</dbReference>
<comment type="caution">
    <text evidence="1">The sequence shown here is derived from an EMBL/GenBank/DDBJ whole genome shotgun (WGS) entry which is preliminary data.</text>
</comment>
<evidence type="ECO:0000313" key="1">
    <source>
        <dbReference type="EMBL" id="MBM7615417.1"/>
    </source>
</evidence>
<accession>A0ABS2NRA7</accession>